<gene>
    <name evidence="2" type="ORF">ACFQRF_08295</name>
</gene>
<protein>
    <submittedName>
        <fullName evidence="2">DUF397 domain-containing protein</fullName>
    </submittedName>
</protein>
<proteinExistence type="predicted"/>
<dbReference type="InterPro" id="IPR007278">
    <property type="entry name" value="DUF397"/>
</dbReference>
<evidence type="ECO:0000259" key="1">
    <source>
        <dbReference type="Pfam" id="PF04149"/>
    </source>
</evidence>
<keyword evidence="3" id="KW-1185">Reference proteome</keyword>
<dbReference type="RefSeq" id="WP_379870193.1">
    <property type="nucleotide sequence ID" value="NZ_JBHTBH010000003.1"/>
</dbReference>
<evidence type="ECO:0000313" key="3">
    <source>
        <dbReference type="Proteomes" id="UP001596540"/>
    </source>
</evidence>
<sequence length="66" mass="7001">MAADQTENTRWRTSSYSTSKGGQCVEVADLGFDVAVRDSTAPESVVLTFSSGAWAAFLQAVERAGL</sequence>
<organism evidence="2 3">
    <name type="scientific">Marinactinospora rubrisoli</name>
    <dbReference type="NCBI Taxonomy" id="2715399"/>
    <lineage>
        <taxon>Bacteria</taxon>
        <taxon>Bacillati</taxon>
        <taxon>Actinomycetota</taxon>
        <taxon>Actinomycetes</taxon>
        <taxon>Streptosporangiales</taxon>
        <taxon>Nocardiopsidaceae</taxon>
        <taxon>Marinactinospora</taxon>
    </lineage>
</organism>
<dbReference type="Proteomes" id="UP001596540">
    <property type="component" value="Unassembled WGS sequence"/>
</dbReference>
<reference evidence="3" key="1">
    <citation type="journal article" date="2019" name="Int. J. Syst. Evol. Microbiol.">
        <title>The Global Catalogue of Microorganisms (GCM) 10K type strain sequencing project: providing services to taxonomists for standard genome sequencing and annotation.</title>
        <authorList>
            <consortium name="The Broad Institute Genomics Platform"/>
            <consortium name="The Broad Institute Genome Sequencing Center for Infectious Disease"/>
            <person name="Wu L."/>
            <person name="Ma J."/>
        </authorList>
    </citation>
    <scope>NUCLEOTIDE SEQUENCE [LARGE SCALE GENOMIC DNA]</scope>
    <source>
        <strain evidence="3">CGMCC 4.7382</strain>
    </source>
</reference>
<dbReference type="EMBL" id="JBHTBH010000003">
    <property type="protein sequence ID" value="MFC7327742.1"/>
    <property type="molecule type" value="Genomic_DNA"/>
</dbReference>
<accession>A0ABW2KCK5</accession>
<feature type="domain" description="DUF397" evidence="1">
    <location>
        <begin position="10"/>
        <end position="61"/>
    </location>
</feature>
<name>A0ABW2KCK5_9ACTN</name>
<comment type="caution">
    <text evidence="2">The sequence shown here is derived from an EMBL/GenBank/DDBJ whole genome shotgun (WGS) entry which is preliminary data.</text>
</comment>
<evidence type="ECO:0000313" key="2">
    <source>
        <dbReference type="EMBL" id="MFC7327742.1"/>
    </source>
</evidence>
<dbReference type="Pfam" id="PF04149">
    <property type="entry name" value="DUF397"/>
    <property type="match status" value="1"/>
</dbReference>